<sequence>MIAQNYFIDIDIDDESDVDDVPKEVNGQGATAAMRGGRASKGASMRTVSRQGLMSSRYGYNRGSSRYNGNTGGCDSSSSSRMGGRPVSSRLATASLLNYNSTSAASLSGINVS</sequence>
<protein>
    <submittedName>
        <fullName evidence="2">Nucleolar GTP-binding protein 1</fullName>
    </submittedName>
</protein>
<feature type="compositionally biased region" description="Low complexity" evidence="1">
    <location>
        <begin position="55"/>
        <end position="69"/>
    </location>
</feature>
<reference evidence="4" key="3">
    <citation type="journal article" date="2016" name="Gigascience">
        <title>De novo construction of an expanded transcriptome assembly for the western tarnished plant bug, Lygus hesperus.</title>
        <authorList>
            <person name="Tassone E.E."/>
            <person name="Geib S.M."/>
            <person name="Hall B."/>
            <person name="Fabrick J.A."/>
            <person name="Brent C.S."/>
            <person name="Hull J.J."/>
        </authorList>
    </citation>
    <scope>NUCLEOTIDE SEQUENCE</scope>
</reference>
<proteinExistence type="predicted"/>
<accession>A0A0A9W7B3</accession>
<dbReference type="EMBL" id="GDHC01011545">
    <property type="protein sequence ID" value="JAQ07084.1"/>
    <property type="molecule type" value="Transcribed_RNA"/>
</dbReference>
<feature type="region of interest" description="Disordered" evidence="1">
    <location>
        <begin position="17"/>
        <end position="87"/>
    </location>
</feature>
<name>A0A0A9W7B3_LYGHE</name>
<dbReference type="AlphaFoldDB" id="A0A0A9W7B3"/>
<dbReference type="EMBL" id="GBHO01042858">
    <property type="protein sequence ID" value="JAG00746.1"/>
    <property type="molecule type" value="Transcribed_RNA"/>
</dbReference>
<organism evidence="2">
    <name type="scientific">Lygus hesperus</name>
    <name type="common">Western plant bug</name>
    <dbReference type="NCBI Taxonomy" id="30085"/>
    <lineage>
        <taxon>Eukaryota</taxon>
        <taxon>Metazoa</taxon>
        <taxon>Ecdysozoa</taxon>
        <taxon>Arthropoda</taxon>
        <taxon>Hexapoda</taxon>
        <taxon>Insecta</taxon>
        <taxon>Pterygota</taxon>
        <taxon>Neoptera</taxon>
        <taxon>Paraneoptera</taxon>
        <taxon>Hemiptera</taxon>
        <taxon>Heteroptera</taxon>
        <taxon>Panheteroptera</taxon>
        <taxon>Cimicomorpha</taxon>
        <taxon>Miridae</taxon>
        <taxon>Mirini</taxon>
        <taxon>Lygus</taxon>
    </lineage>
</organism>
<evidence type="ECO:0000313" key="4">
    <source>
        <dbReference type="EMBL" id="JAQ07084.1"/>
    </source>
</evidence>
<gene>
    <name evidence="2" type="primary">NOG1_2</name>
    <name evidence="3" type="synonym">NOG1_1</name>
    <name evidence="2" type="ORF">CM83_5086</name>
    <name evidence="3" type="ORF">CM83_5088</name>
    <name evidence="4" type="ORF">g.7523</name>
</gene>
<reference evidence="2" key="2">
    <citation type="submission" date="2014-07" db="EMBL/GenBank/DDBJ databases">
        <authorList>
            <person name="Hull J."/>
        </authorList>
    </citation>
    <scope>NUCLEOTIDE SEQUENCE</scope>
</reference>
<reference evidence="2" key="1">
    <citation type="journal article" date="2014" name="PLoS ONE">
        <title>Transcriptome-Based Identification of ABC Transporters in the Western Tarnished Plant Bug Lygus hesperus.</title>
        <authorList>
            <person name="Hull J.J."/>
            <person name="Chaney K."/>
            <person name="Geib S.M."/>
            <person name="Fabrick J.A."/>
            <person name="Brent C.S."/>
            <person name="Walsh D."/>
            <person name="Lavine L.C."/>
        </authorList>
    </citation>
    <scope>NUCLEOTIDE SEQUENCE</scope>
</reference>
<evidence type="ECO:0000256" key="1">
    <source>
        <dbReference type="SAM" id="MobiDB-lite"/>
    </source>
</evidence>
<dbReference type="EMBL" id="GBHO01042859">
    <property type="protein sequence ID" value="JAG00745.1"/>
    <property type="molecule type" value="Transcribed_RNA"/>
</dbReference>
<evidence type="ECO:0000313" key="2">
    <source>
        <dbReference type="EMBL" id="JAG00745.1"/>
    </source>
</evidence>
<evidence type="ECO:0000313" key="3">
    <source>
        <dbReference type="EMBL" id="JAG00746.1"/>
    </source>
</evidence>